<reference evidence="3" key="2">
    <citation type="journal article" date="2021" name="PeerJ">
        <title>Extensive microbial diversity within the chicken gut microbiome revealed by metagenomics and culture.</title>
        <authorList>
            <person name="Gilroy R."/>
            <person name="Ravi A."/>
            <person name="Getino M."/>
            <person name="Pursley I."/>
            <person name="Horton D.L."/>
            <person name="Alikhan N.F."/>
            <person name="Baker D."/>
            <person name="Gharbi K."/>
            <person name="Hall N."/>
            <person name="Watson M."/>
            <person name="Adriaenssens E.M."/>
            <person name="Foster-Nyarko E."/>
            <person name="Jarju S."/>
            <person name="Secka A."/>
            <person name="Antonio M."/>
            <person name="Oren A."/>
            <person name="Chaudhuri R.R."/>
            <person name="La Ragione R."/>
            <person name="Hildebrand F."/>
            <person name="Pallen M.J."/>
        </authorList>
    </citation>
    <scope>NUCLEOTIDE SEQUENCE</scope>
    <source>
        <strain evidence="3">CHK199-13235</strain>
    </source>
</reference>
<evidence type="ECO:0000256" key="1">
    <source>
        <dbReference type="ARBA" id="ARBA00023125"/>
    </source>
</evidence>
<dbReference type="PANTHER" id="PTHR46558:SF13">
    <property type="entry name" value="HTH-TYPE TRANSCRIPTIONAL REGULATOR IMMR"/>
    <property type="match status" value="1"/>
</dbReference>
<accession>A0A9D1JZQ5</accession>
<dbReference type="SUPFAM" id="SSF47413">
    <property type="entry name" value="lambda repressor-like DNA-binding domains"/>
    <property type="match status" value="1"/>
</dbReference>
<dbReference type="EMBL" id="DVJP01000056">
    <property type="protein sequence ID" value="HIS76869.1"/>
    <property type="molecule type" value="Genomic_DNA"/>
</dbReference>
<dbReference type="Gene3D" id="1.10.260.40">
    <property type="entry name" value="lambda repressor-like DNA-binding domains"/>
    <property type="match status" value="1"/>
</dbReference>
<feature type="domain" description="HTH cro/C1-type" evidence="2">
    <location>
        <begin position="8"/>
        <end position="62"/>
    </location>
</feature>
<dbReference type="GO" id="GO:0003677">
    <property type="term" value="F:DNA binding"/>
    <property type="evidence" value="ECO:0007669"/>
    <property type="project" value="UniProtKB-KW"/>
</dbReference>
<dbReference type="InterPro" id="IPR001387">
    <property type="entry name" value="Cro/C1-type_HTH"/>
</dbReference>
<dbReference type="InterPro" id="IPR010982">
    <property type="entry name" value="Lambda_DNA-bd_dom_sf"/>
</dbReference>
<dbReference type="Pfam" id="PF01381">
    <property type="entry name" value="HTH_3"/>
    <property type="match status" value="1"/>
</dbReference>
<organism evidence="3 4">
    <name type="scientific">Candidatus Merdivicinus excrementipullorum</name>
    <dbReference type="NCBI Taxonomy" id="2840867"/>
    <lineage>
        <taxon>Bacteria</taxon>
        <taxon>Bacillati</taxon>
        <taxon>Bacillota</taxon>
        <taxon>Clostridia</taxon>
        <taxon>Eubacteriales</taxon>
        <taxon>Oscillospiraceae</taxon>
        <taxon>Oscillospiraceae incertae sedis</taxon>
        <taxon>Candidatus Merdivicinus</taxon>
    </lineage>
</organism>
<dbReference type="CDD" id="cd00093">
    <property type="entry name" value="HTH_XRE"/>
    <property type="match status" value="1"/>
</dbReference>
<dbReference type="PROSITE" id="PS50943">
    <property type="entry name" value="HTH_CROC1"/>
    <property type="match status" value="1"/>
</dbReference>
<evidence type="ECO:0000313" key="3">
    <source>
        <dbReference type="EMBL" id="HIS76869.1"/>
    </source>
</evidence>
<protein>
    <submittedName>
        <fullName evidence="3">Helix-turn-helix transcriptional regulator</fullName>
    </submittedName>
</protein>
<dbReference type="SMART" id="SM00530">
    <property type="entry name" value="HTH_XRE"/>
    <property type="match status" value="1"/>
</dbReference>
<dbReference type="Proteomes" id="UP000824002">
    <property type="component" value="Unassembled WGS sequence"/>
</dbReference>
<dbReference type="PANTHER" id="PTHR46558">
    <property type="entry name" value="TRACRIPTIONAL REGULATORY PROTEIN-RELATED-RELATED"/>
    <property type="match status" value="1"/>
</dbReference>
<reference evidence="3" key="1">
    <citation type="submission" date="2020-10" db="EMBL/GenBank/DDBJ databases">
        <authorList>
            <person name="Gilroy R."/>
        </authorList>
    </citation>
    <scope>NUCLEOTIDE SEQUENCE</scope>
    <source>
        <strain evidence="3">CHK199-13235</strain>
    </source>
</reference>
<evidence type="ECO:0000259" key="2">
    <source>
        <dbReference type="PROSITE" id="PS50943"/>
    </source>
</evidence>
<dbReference type="AlphaFoldDB" id="A0A9D1JZQ5"/>
<comment type="caution">
    <text evidence="3">The sequence shown here is derived from an EMBL/GenBank/DDBJ whole genome shotgun (WGS) entry which is preliminary data.</text>
</comment>
<keyword evidence="1" id="KW-0238">DNA-binding</keyword>
<gene>
    <name evidence="3" type="ORF">IAB51_08680</name>
</gene>
<evidence type="ECO:0000313" key="4">
    <source>
        <dbReference type="Proteomes" id="UP000824002"/>
    </source>
</evidence>
<name>A0A9D1JZQ5_9FIRM</name>
<proteinExistence type="predicted"/>
<sequence>MYDFGFVLKQERKKRGLTQKQLGDKLNVSEATICKYENNTATPPFETMRSLAAILNVSLDFLYGNEPVGSLSLYGLSDEQAEILRNLAAVFRKKNSSIKKQMTEETYQILGRITASLLEKS</sequence>